<dbReference type="EMBL" id="PZQS01000001">
    <property type="protein sequence ID" value="PVD37849.1"/>
    <property type="molecule type" value="Genomic_DNA"/>
</dbReference>
<keyword evidence="4 8" id="KW-0175">Coiled coil</keyword>
<evidence type="ECO:0000313" key="11">
    <source>
        <dbReference type="EMBL" id="PVD37849.1"/>
    </source>
</evidence>
<feature type="coiled-coil region" evidence="8">
    <location>
        <begin position="1831"/>
        <end position="1914"/>
    </location>
</feature>
<keyword evidence="12" id="KW-1185">Reference proteome</keyword>
<evidence type="ECO:0000256" key="1">
    <source>
        <dbReference type="ARBA" id="ARBA00004245"/>
    </source>
</evidence>
<keyword evidence="3 7" id="KW-0067">ATP-binding</keyword>
<dbReference type="GO" id="GO:0008017">
    <property type="term" value="F:microtubule binding"/>
    <property type="evidence" value="ECO:0007669"/>
    <property type="project" value="InterPro"/>
</dbReference>
<evidence type="ECO:0000256" key="3">
    <source>
        <dbReference type="ARBA" id="ARBA00022840"/>
    </source>
</evidence>
<dbReference type="Proteomes" id="UP000245119">
    <property type="component" value="Linkage Group LG1"/>
</dbReference>
<name>A0A2T7PWQ2_POMCA</name>
<feature type="coiled-coil region" evidence="8">
    <location>
        <begin position="933"/>
        <end position="967"/>
    </location>
</feature>
<dbReference type="GO" id="GO:0005524">
    <property type="term" value="F:ATP binding"/>
    <property type="evidence" value="ECO:0007669"/>
    <property type="project" value="UniProtKB-UniRule"/>
</dbReference>
<dbReference type="OrthoDB" id="21525at2759"/>
<evidence type="ECO:0000256" key="8">
    <source>
        <dbReference type="SAM" id="Coils"/>
    </source>
</evidence>
<evidence type="ECO:0000259" key="10">
    <source>
        <dbReference type="PROSITE" id="PS50067"/>
    </source>
</evidence>
<feature type="compositionally biased region" description="Low complexity" evidence="9">
    <location>
        <begin position="2145"/>
        <end position="2159"/>
    </location>
</feature>
<feature type="coiled-coil region" evidence="8">
    <location>
        <begin position="514"/>
        <end position="584"/>
    </location>
</feature>
<dbReference type="GO" id="GO:0007018">
    <property type="term" value="P:microtubule-based movement"/>
    <property type="evidence" value="ECO:0007669"/>
    <property type="project" value="InterPro"/>
</dbReference>
<dbReference type="InterPro" id="IPR001752">
    <property type="entry name" value="Kinesin_motor_dom"/>
</dbReference>
<dbReference type="PANTHER" id="PTHR47968">
    <property type="entry name" value="CENTROMERE PROTEIN E"/>
    <property type="match status" value="1"/>
</dbReference>
<keyword evidence="5 7" id="KW-0505">Motor protein</keyword>
<dbReference type="PRINTS" id="PR00380">
    <property type="entry name" value="KINESINHEAVY"/>
</dbReference>
<feature type="compositionally biased region" description="Basic and acidic residues" evidence="9">
    <location>
        <begin position="2130"/>
        <end position="2144"/>
    </location>
</feature>
<keyword evidence="6" id="KW-0206">Cytoskeleton</keyword>
<evidence type="ECO:0000256" key="5">
    <source>
        <dbReference type="ARBA" id="ARBA00023175"/>
    </source>
</evidence>
<sequence>MADSDQIKVVIRVRPLIKRELQNCHDCRWKVQNDNSISQADQSHLPAYVFDQIFDHEFTTQDLYSSIVAPIVESAMNGYHGTVFAYGQSGSGKTHTMSGSKQSPGIVSLAMQDIFDFIEQKPSHEFLMRASYMEIYNERIFDLLSLEERNLKLHESVDHQISVNGLEEQLVNSYEQVFSVIQRAEAKRTIAETKQNDRSSRSHCIFRIIIESRLRNGADAAVMVSHLNFVDLAGSEKAGENSGDRFKEGCAINKSLFCLSQVISKLSDGESNQFIPYRDSKLTRILQNALGGNSKTAIICTVNPSAVDETHSTLRFATRAKTIKNKPHVNEVLSEAAMLKKYRNEITRLQKMVTEMGVQDMQMANKDLKKQLEEKQELIKQLTQQIVVSSALPESATFLKKKMRRETWCAPKLQRKSHFPTFLDQRKINIQEETYLDLDHSSADSNTFGLEPLDIKPTHISFSFDNESRAKDFLRLSEENEMLEIGSKLENDEDILMANTTLRDDSEKPLFGEMFILEDKLHILQKQLNCAEKQNERMNQELVHLCEKRFNLDLQELQDLIDNTEKLQEDLRIKNKKVQDLEKALAGQEPYIARLEAQLEMQMGASNGHLGSTTKRRSGIPVAIKKEGKQSDDFQVMEKFDVVEAATSTEDLQQLQYLFQATTSTEDLSPQQQINVTPVKDLQQSQHMVEVMTSTEDFSPQHHIVTTISNLPQHMTQVMTSTEDLVLQQSIVTTPTQGISWAQDNNKQVILVDVGIMTEQDFNINKAYSSSESSVFMELKEDAAPACMSDTELSQKNVESDTKRGNPSEVVLEGSTELSKRLQEKEHEVEQLQKLNVQLSEILNQAYAENLRLKEAMEALEQADAERLEEINELPKLKALLARRDMEIQRLESQVDRLKDEVGQMSFNSSSLSSSFSEAPRRSVLLAEREEEVWQLKERLVGQAHQMENLQQEKLHLEDLVIDLRAQLDQRARGLPNIRTRMSGCANSPHTPFETSFDREVDQEVMDQSQRRMEEADMELLQRKIFEQGSQISRLEALLQEKDEDIEILFDRNMIIPKDVAEVRIKEMEEQQRQLENMSTTLNDKNQELMRIKASLEFFKLQERSPSEIKESSFQENLILEKMNLEEALQEKSEQLIASLEEREELEVKLDERRNMINDLRQQLEELKETFEENQEGKSGSNLRASEVMADAEMSTVHLPEHEVNPISSSSERYEELLQSLKAREQGLLQSLEEKETAIVELKKMLSSPMPLVSIAVQSEQSADEEFPSKGLSDAVLPPRKVSCDGELASDISVTQAALDIQLKLQEMRVVMEEKQHLEERLEQMSVVVDEKLALEAKVQQLSSLVLQKADLDAKLQELNLAVKDKAMLEIKVHELLALLDTDKHHLETEMSPSNSLVETLDTQFEKLKVLLDRLRAAEETIASLEHREATLVAMEEEKARLEKRATDLEAEVKLGQLDLEQNRIDNEELKAELTWQTQAAETLQRKLETLQEELTKHKQEADADVNRLTQEVEDALQELEKTNSLLESSEQCCRVTEETLEEYKQNFDRLETNLQKLAQERDEFELKLDAANKEQEKHSQKIDELQSRISVLERELQNALHSKELLEGVLADKESAHHMGESLHEKLSKELQDSQTEVLAMQAQLTQLSLELHRQEGSCTRLMTANSEMETEILRLTQVEATLQKENSELKSLIEVNNSKVTALEEELQTIAEIKKEKEALHLQINKCHTEITLLQGEVANLQQESKSSVSTIQALQADNKTYKDAMEELAVKLQTLNAENVVALETRAELVARIQTLEEEKKASWDTEAELNMRIQRLQEESKAIVVSRDELSSRIQDLEEQSRQSETRSYQLMESIDQLVKDKEETAEKADTLQVECDRLRKENSEQLQQIEILRKEVAETKQRADTSSSQSTSEKVVPALEFKQMKCLLRNQIKDLKMDIEKKKNVIQCQKEYITDLQNQLEQHENIENVDFKEKELEDMVNSLKLKDYEVAHQKIKHQKELETLSQKLKNAEDTVAYKESCISKLKDEIRRMRSEDMSFCIPAKPTKENPPQASVEPKEVRVISSHSGIIDRYTVTLLEADKYRLQRELKKTQERLKKTEAELHWAKVSLSKFTTGNESGTIHNARADSSKIPTPDKRLGSCTSLSSSGASPCLKSNVQSPLISVITPAADSLSPRVDPLERSAVGSESFILSQNGLSSRNSGDNKKDRLPLQSITDKHNALLGKEDTSLQTPAEMLTAEAGESKENSLKIDPDAWKKSKRPLVLKSYAHPSTKLLGSKSGRQGADQCKQQ</sequence>
<reference evidence="11 12" key="1">
    <citation type="submission" date="2018-04" db="EMBL/GenBank/DDBJ databases">
        <title>The genome of golden apple snail Pomacea canaliculata provides insight into stress tolerance and invasive adaptation.</title>
        <authorList>
            <person name="Liu C."/>
            <person name="Liu B."/>
            <person name="Ren Y."/>
            <person name="Zhang Y."/>
            <person name="Wang H."/>
            <person name="Li S."/>
            <person name="Jiang F."/>
            <person name="Yin L."/>
            <person name="Zhang G."/>
            <person name="Qian W."/>
            <person name="Fan W."/>
        </authorList>
    </citation>
    <scope>NUCLEOTIDE SEQUENCE [LARGE SCALE GENOMIC DNA]</scope>
    <source>
        <strain evidence="11">SZHN2017</strain>
        <tissue evidence="11">Muscle</tissue>
    </source>
</reference>
<feature type="coiled-coil region" evidence="8">
    <location>
        <begin position="1677"/>
        <end position="1802"/>
    </location>
</feature>
<dbReference type="InterPro" id="IPR019821">
    <property type="entry name" value="Kinesin_motor_CS"/>
</dbReference>
<feature type="coiled-coil region" evidence="8">
    <location>
        <begin position="1032"/>
        <end position="1177"/>
    </location>
</feature>
<comment type="similarity">
    <text evidence="7">Belongs to the TRAFAC class myosin-kinesin ATPase superfamily. Kinesin family.</text>
</comment>
<accession>A0A2T7PWQ2</accession>
<evidence type="ECO:0000256" key="2">
    <source>
        <dbReference type="ARBA" id="ARBA00022741"/>
    </source>
</evidence>
<dbReference type="InterPro" id="IPR027640">
    <property type="entry name" value="Kinesin-like_fam"/>
</dbReference>
<evidence type="ECO:0000256" key="7">
    <source>
        <dbReference type="PROSITE-ProRule" id="PRU00283"/>
    </source>
</evidence>
<protein>
    <recommendedName>
        <fullName evidence="10">Kinesin motor domain-containing protein</fullName>
    </recommendedName>
</protein>
<evidence type="ECO:0000256" key="9">
    <source>
        <dbReference type="SAM" id="MobiDB-lite"/>
    </source>
</evidence>
<dbReference type="PROSITE" id="PS50067">
    <property type="entry name" value="KINESIN_MOTOR_2"/>
    <property type="match status" value="1"/>
</dbReference>
<dbReference type="SUPFAM" id="SSF57997">
    <property type="entry name" value="Tropomyosin"/>
    <property type="match status" value="1"/>
</dbReference>
<dbReference type="PROSITE" id="PS00411">
    <property type="entry name" value="KINESIN_MOTOR_1"/>
    <property type="match status" value="1"/>
</dbReference>
<comment type="subcellular location">
    <subcellularLocation>
        <location evidence="1">Cytoplasm</location>
        <location evidence="1">Cytoskeleton</location>
    </subcellularLocation>
</comment>
<feature type="region of interest" description="Disordered" evidence="9">
    <location>
        <begin position="2121"/>
        <end position="2159"/>
    </location>
</feature>
<dbReference type="FunFam" id="3.40.850.10:FF:000177">
    <property type="entry name" value="Kinesin-like protein"/>
    <property type="match status" value="1"/>
</dbReference>
<dbReference type="PANTHER" id="PTHR47968:SF75">
    <property type="entry name" value="CENTROMERE-ASSOCIATED PROTEIN E"/>
    <property type="match status" value="1"/>
</dbReference>
<feature type="coiled-coil region" evidence="8">
    <location>
        <begin position="339"/>
        <end position="385"/>
    </location>
</feature>
<feature type="binding site" evidence="7">
    <location>
        <begin position="87"/>
        <end position="94"/>
    </location>
    <ligand>
        <name>ATP</name>
        <dbReference type="ChEBI" id="CHEBI:30616"/>
    </ligand>
</feature>
<proteinExistence type="inferred from homology"/>
<dbReference type="InterPro" id="IPR027417">
    <property type="entry name" value="P-loop_NTPase"/>
</dbReference>
<dbReference type="STRING" id="400727.A0A2T7PWQ2"/>
<evidence type="ECO:0000256" key="6">
    <source>
        <dbReference type="ARBA" id="ARBA00023212"/>
    </source>
</evidence>
<keyword evidence="6" id="KW-0963">Cytoplasm</keyword>
<feature type="region of interest" description="Disordered" evidence="9">
    <location>
        <begin position="792"/>
        <end position="813"/>
    </location>
</feature>
<feature type="coiled-coil region" evidence="8">
    <location>
        <begin position="1398"/>
        <end position="1652"/>
    </location>
</feature>
<feature type="coiled-coil region" evidence="8">
    <location>
        <begin position="2080"/>
        <end position="2107"/>
    </location>
</feature>
<dbReference type="GO" id="GO:0003777">
    <property type="term" value="F:microtubule motor activity"/>
    <property type="evidence" value="ECO:0007669"/>
    <property type="project" value="InterPro"/>
</dbReference>
<comment type="caution">
    <text evidence="11">The sequence shown here is derived from an EMBL/GenBank/DDBJ whole genome shotgun (WGS) entry which is preliminary data.</text>
</comment>
<dbReference type="OMA" id="WKTRATS"/>
<gene>
    <name evidence="11" type="ORF">C0Q70_00451</name>
</gene>
<evidence type="ECO:0000313" key="12">
    <source>
        <dbReference type="Proteomes" id="UP000245119"/>
    </source>
</evidence>
<dbReference type="InterPro" id="IPR036961">
    <property type="entry name" value="Kinesin_motor_dom_sf"/>
</dbReference>
<feature type="region of interest" description="Disordered" evidence="9">
    <location>
        <begin position="2272"/>
        <end position="2296"/>
    </location>
</feature>
<dbReference type="SMART" id="SM00129">
    <property type="entry name" value="KISc"/>
    <property type="match status" value="1"/>
</dbReference>
<dbReference type="Pfam" id="PF00225">
    <property type="entry name" value="Kinesin"/>
    <property type="match status" value="1"/>
</dbReference>
<dbReference type="GO" id="GO:0005874">
    <property type="term" value="C:microtubule"/>
    <property type="evidence" value="ECO:0007669"/>
    <property type="project" value="TreeGrafter"/>
</dbReference>
<keyword evidence="2 7" id="KW-0547">Nucleotide-binding</keyword>
<dbReference type="SUPFAM" id="SSF52540">
    <property type="entry name" value="P-loop containing nucleoside triphosphate hydrolases"/>
    <property type="match status" value="1"/>
</dbReference>
<evidence type="ECO:0000256" key="4">
    <source>
        <dbReference type="ARBA" id="ARBA00023054"/>
    </source>
</evidence>
<feature type="coiled-coil region" evidence="8">
    <location>
        <begin position="1301"/>
        <end position="1362"/>
    </location>
</feature>
<feature type="coiled-coil region" evidence="8">
    <location>
        <begin position="815"/>
        <end position="908"/>
    </location>
</feature>
<dbReference type="GO" id="GO:0000278">
    <property type="term" value="P:mitotic cell cycle"/>
    <property type="evidence" value="ECO:0007669"/>
    <property type="project" value="TreeGrafter"/>
</dbReference>
<feature type="domain" description="Kinesin motor" evidence="10">
    <location>
        <begin position="6"/>
        <end position="323"/>
    </location>
</feature>
<organism evidence="11 12">
    <name type="scientific">Pomacea canaliculata</name>
    <name type="common">Golden apple snail</name>
    <dbReference type="NCBI Taxonomy" id="400727"/>
    <lineage>
        <taxon>Eukaryota</taxon>
        <taxon>Metazoa</taxon>
        <taxon>Spiralia</taxon>
        <taxon>Lophotrochozoa</taxon>
        <taxon>Mollusca</taxon>
        <taxon>Gastropoda</taxon>
        <taxon>Caenogastropoda</taxon>
        <taxon>Architaenioglossa</taxon>
        <taxon>Ampullarioidea</taxon>
        <taxon>Ampullariidae</taxon>
        <taxon>Pomacea</taxon>
    </lineage>
</organism>
<dbReference type="Gene3D" id="3.40.850.10">
    <property type="entry name" value="Kinesin motor domain"/>
    <property type="match status" value="1"/>
</dbReference>